<dbReference type="OrthoDB" id="2338404at2759"/>
<protein>
    <submittedName>
        <fullName evidence="2">1565_t:CDS:1</fullName>
    </submittedName>
</protein>
<name>A0A9N9GAT8_9GLOM</name>
<proteinExistence type="predicted"/>
<feature type="region of interest" description="Disordered" evidence="1">
    <location>
        <begin position="1"/>
        <end position="40"/>
    </location>
</feature>
<dbReference type="EMBL" id="CAJVPL010001948">
    <property type="protein sequence ID" value="CAG8593721.1"/>
    <property type="molecule type" value="Genomic_DNA"/>
</dbReference>
<accession>A0A9N9GAT8</accession>
<evidence type="ECO:0000256" key="1">
    <source>
        <dbReference type="SAM" id="MobiDB-lite"/>
    </source>
</evidence>
<gene>
    <name evidence="2" type="ORF">AGERDE_LOCUS8738</name>
</gene>
<evidence type="ECO:0000313" key="3">
    <source>
        <dbReference type="Proteomes" id="UP000789831"/>
    </source>
</evidence>
<feature type="compositionally biased region" description="Polar residues" evidence="1">
    <location>
        <begin position="31"/>
        <end position="40"/>
    </location>
</feature>
<feature type="compositionally biased region" description="Basic and acidic residues" evidence="1">
    <location>
        <begin position="742"/>
        <end position="764"/>
    </location>
</feature>
<keyword evidence="3" id="KW-1185">Reference proteome</keyword>
<comment type="caution">
    <text evidence="2">The sequence shown here is derived from an EMBL/GenBank/DDBJ whole genome shotgun (WGS) entry which is preliminary data.</text>
</comment>
<dbReference type="Proteomes" id="UP000789831">
    <property type="component" value="Unassembled WGS sequence"/>
</dbReference>
<feature type="region of interest" description="Disordered" evidence="1">
    <location>
        <begin position="732"/>
        <end position="764"/>
    </location>
</feature>
<organism evidence="2 3">
    <name type="scientific">Ambispora gerdemannii</name>
    <dbReference type="NCBI Taxonomy" id="144530"/>
    <lineage>
        <taxon>Eukaryota</taxon>
        <taxon>Fungi</taxon>
        <taxon>Fungi incertae sedis</taxon>
        <taxon>Mucoromycota</taxon>
        <taxon>Glomeromycotina</taxon>
        <taxon>Glomeromycetes</taxon>
        <taxon>Archaeosporales</taxon>
        <taxon>Ambisporaceae</taxon>
        <taxon>Ambispora</taxon>
    </lineage>
</organism>
<reference evidence="2" key="1">
    <citation type="submission" date="2021-06" db="EMBL/GenBank/DDBJ databases">
        <authorList>
            <person name="Kallberg Y."/>
            <person name="Tangrot J."/>
            <person name="Rosling A."/>
        </authorList>
    </citation>
    <scope>NUCLEOTIDE SEQUENCE</scope>
    <source>
        <strain evidence="2">MT106</strain>
    </source>
</reference>
<sequence length="1310" mass="151489">MEQDSSTFKDTQKHSDDEDDEISGDTHINERTSISVQVETSIPPTNAKLYDTCTQKKLDDDEKISGDIPIHIEEKTSINVQVDDETPILLKLPPDAKDHESELFLFEILTDKNSLKIQREPDWAKINENCNFEYGLNFTSKGPSKGKEKAVEILDILYHSVTMQSFGCSELVECKEAKEKLCILNYLASSQLPFSPVSMRLGGSMQSTSQKNDKEEITIYRKDRRIMAILKLNESDIKPTKKFEDAVDEALRSNDPRKSLENVTEQYGQFFCKGFEIGGIILSIGQNKKITNLRIGKINPINYSNDGDEFFQMCGGLENRYLVEGMRGWLDSLKNYKNWRVAEYFDICSIFDILDEERRTKVATALGRRIIDSQVVKLELVMDISKPDPFIYQYKIPKEYDLSDCQIFVTEMKDDNSDTIFASRVHYINDKESPVILLYRLGKLKKQPAFRRFSVKLGLSILGISTILNLDGQNLVFESGESLITVKDEHCSAIITSRKLNPHESLLATCVSRSNSFTNADPLTSKYLARYHFVYNDGAIEACAFFYDLEKRELFYQLDNLNTTFSISYSIISGQRNNKFGQAQITSESCITGIKSKRYKILFDSYRDLTQSCLRNPIFVNLILNKCPKYCPHGVFNITPDYAEFKYIIDVGFFNTSLKNMQIVYFCAPYAVAVDRVKRNYELAKIENVEKVEDYTQKFETHLDEIFSMQQRTIDQFIIDEASQKNQTLLKQHSSLPEENELDKIKEDDKQPTSDNDSIEKVKDTDTQIFETHLEFKKDENSSIQQRSIEESQKSQKLLKLNPLLPEGNEFDKIEENDLYFTKLQVDKHTKILKQPLTLIKEKWEEKFKLMNGIIIDKYTIEQSIDPAIDYKYSSPIIEYKKSQNMKISYVSKICDSFMLSEGIEIDASSSEDLKNFFMLFNMNPRKHSENAFLNDLETNDIYCEIASEQILIEYNIQNIKITDKLKAAVEKALKSNTPIEDLKHVFNELGHLFATKIIIGNKLQRIVRLNGENTDKENKRLIYLPEFNELGNETLNRWKEEIQPHDSSYLFTIDGGLIEINKIPKWLETVSLCESEWHIIKRVVTPLYKILDINQQQKIEKFFSKQDYLLMTNTTTILDFNTGYQRIKFNNKLKSRNYQIFGKFVNASGQTFTNIYVKFSLKSEYGFSVNWIQAGDINFLNFLRILQKPYKLEWMLIGCPSEIGYFYSTARDKEIKTGSTELKIKSKKEEQPWSCQINIDKSLSLSSAVSLNIEYPITRKTPIFKASYQILPESLIEVRLQLQFNGAYYLRGSLKGVLLETGVHQCLLQ</sequence>
<evidence type="ECO:0000313" key="2">
    <source>
        <dbReference type="EMBL" id="CAG8593721.1"/>
    </source>
</evidence>